<keyword evidence="2" id="KW-1185">Reference proteome</keyword>
<sequence length="143" mass="15724">MLRAIPGYSHLKCLSPSSQRTAMSAPRSSPDASLRACIQIALDVACGVRPTASLQRPTYDGQVRIHVRAYLKAHTLRGPVALQHIDVRLVPPPPVTDPFAIRILEAAEVVGTYSVSGKAKAFATRLELPEGKRQWIMRTLRLF</sequence>
<proteinExistence type="predicted"/>
<gene>
    <name evidence="1" type="ORF">CKALI_09130</name>
</gene>
<name>A0A6B8VS18_9CORY</name>
<evidence type="ECO:0000313" key="2">
    <source>
        <dbReference type="Proteomes" id="UP000427071"/>
    </source>
</evidence>
<dbReference type="AlphaFoldDB" id="A0A6B8VS18"/>
<accession>A0A6B8VS18</accession>
<dbReference type="RefSeq" id="WP_156193041.1">
    <property type="nucleotide sequence ID" value="NZ_CP046452.1"/>
</dbReference>
<reference evidence="2" key="1">
    <citation type="submission" date="2019-11" db="EMBL/GenBank/DDBJ databases">
        <title>Complete genome sequence of Corynebacterium kalinowskii 1959, a novel Corynebacterium species isolated from soil of a small paddock in Vilsendorf, Germany.</title>
        <authorList>
            <person name="Schaffert L."/>
            <person name="Ruwe M."/>
            <person name="Milse J."/>
            <person name="Hanuschka K."/>
            <person name="Ortseifen V."/>
            <person name="Droste J."/>
            <person name="Brandt D."/>
            <person name="Schlueter L."/>
            <person name="Kutter Y."/>
            <person name="Vinke S."/>
            <person name="Viehoefer P."/>
            <person name="Jacob L."/>
            <person name="Luebke N.-C."/>
            <person name="Schulte-Berndt E."/>
            <person name="Hain C."/>
            <person name="Linder M."/>
            <person name="Schmidt P."/>
            <person name="Wollenschlaeger L."/>
            <person name="Luttermann T."/>
            <person name="Thieme E."/>
            <person name="Hassa J."/>
            <person name="Haak M."/>
            <person name="Wittchen M."/>
            <person name="Mentz A."/>
            <person name="Persicke M."/>
            <person name="Busche T."/>
            <person name="Ruckert C."/>
        </authorList>
    </citation>
    <scope>NUCLEOTIDE SEQUENCE [LARGE SCALE GENOMIC DNA]</scope>
    <source>
        <strain evidence="2">1959</strain>
    </source>
</reference>
<evidence type="ECO:0000313" key="1">
    <source>
        <dbReference type="EMBL" id="QGU02681.1"/>
    </source>
</evidence>
<protein>
    <submittedName>
        <fullName evidence="1">Uncharacterized protein</fullName>
    </submittedName>
</protein>
<dbReference type="KEGG" id="ckw:CKALI_09130"/>
<organism evidence="1 2">
    <name type="scientific">Corynebacterium kalinowskii</name>
    <dbReference type="NCBI Taxonomy" id="2675216"/>
    <lineage>
        <taxon>Bacteria</taxon>
        <taxon>Bacillati</taxon>
        <taxon>Actinomycetota</taxon>
        <taxon>Actinomycetes</taxon>
        <taxon>Mycobacteriales</taxon>
        <taxon>Corynebacteriaceae</taxon>
        <taxon>Corynebacterium</taxon>
    </lineage>
</organism>
<dbReference type="EMBL" id="CP046452">
    <property type="protein sequence ID" value="QGU02681.1"/>
    <property type="molecule type" value="Genomic_DNA"/>
</dbReference>
<dbReference type="Proteomes" id="UP000427071">
    <property type="component" value="Chromosome"/>
</dbReference>